<keyword evidence="6" id="KW-0472">Membrane</keyword>
<dbReference type="InterPro" id="IPR004089">
    <property type="entry name" value="MCPsignal_dom"/>
</dbReference>
<comment type="similarity">
    <text evidence="2">Belongs to the methyl-accepting chemotaxis (MCP) protein family.</text>
</comment>
<evidence type="ECO:0000259" key="7">
    <source>
        <dbReference type="PROSITE" id="PS50111"/>
    </source>
</evidence>
<dbReference type="PROSITE" id="PS50885">
    <property type="entry name" value="HAMP"/>
    <property type="match status" value="1"/>
</dbReference>
<feature type="domain" description="HAMP" evidence="8">
    <location>
        <begin position="354"/>
        <end position="407"/>
    </location>
</feature>
<dbReference type="SUPFAM" id="SSF58104">
    <property type="entry name" value="Methyl-accepting chemotaxis protein (MCP) signaling domain"/>
    <property type="match status" value="1"/>
</dbReference>
<dbReference type="PROSITE" id="PS50111">
    <property type="entry name" value="CHEMOTAXIS_TRANSDUC_2"/>
    <property type="match status" value="1"/>
</dbReference>
<sequence>MGALSGRDNMNISIKTILITLIIILASGLTALTGGDLYSAWRDKQQARDILVTNRIGQNLLLAAQHWAVERGITNTALADTNPVSSERRAIIDGRRESADSAYRVALEEIASHDFAGGQTALARMEKAYRAVMDLRQQVDRQIHNPKVDRDPALKAKWVPTMTDLILKGKDLRLTVSLKISDAEIVANLLALKHFSWMMGEFSGRERAMIGAHLADGSAIGTAELQTLARYRGQVELAWEQVQDLAKGSIANDKLRAAIADADAHFFGRFENLRQEVYKAGLAGQPYSITAPEWIRQSTAAIDGLLLISKVAASISEDDAMVRNDTGSRQLYTAVLFMLATLTVSVGGMFLILRRVVRPIGQMTSVMHELANGNKDVTVPRADQKDEIGQMARAVEVFRENAIEKDRLDQEAKEAAERQEQDRLAREAAERGAAEKELARERAENEARMARTQRIESLISGFESKIASILNTLASASTELDSTADTLVDTASVANRDSAEVANNSEETSSTVQTVAAATEELSASINEIARQVDRAKQAADHAVEESNRSDISVQELNASAEKIDEVLSFIVGISEQTNLLALNATIEAARAGEAGKGFAVVASEVKSLAKQTGSATEDIAGQIRGMRAAIDGAVLAINKIAKSIDEVGAIAVEIASAAEQQNAATADISTGAQRAAQLTHNVTARIKTVAEGSRDTGAAADQVKAASKELSAVSEAIKEDIEKFLLDIKAA</sequence>
<gene>
    <name evidence="9" type="ORF">GCM10007972_02450</name>
</gene>
<dbReference type="Gene3D" id="1.10.8.500">
    <property type="entry name" value="HAMP domain in histidine kinase"/>
    <property type="match status" value="1"/>
</dbReference>
<evidence type="ECO:0000313" key="10">
    <source>
        <dbReference type="Proteomes" id="UP000602381"/>
    </source>
</evidence>
<keyword evidence="1 3" id="KW-0807">Transducer</keyword>
<evidence type="ECO:0000313" key="9">
    <source>
        <dbReference type="EMBL" id="GGO05245.1"/>
    </source>
</evidence>
<name>A0ABQ2L6S9_9PROT</name>
<dbReference type="Pfam" id="PF00672">
    <property type="entry name" value="HAMP"/>
    <property type="match status" value="1"/>
</dbReference>
<dbReference type="EMBL" id="BMOV01000001">
    <property type="protein sequence ID" value="GGO05245.1"/>
    <property type="molecule type" value="Genomic_DNA"/>
</dbReference>
<proteinExistence type="inferred from homology"/>
<dbReference type="Gene3D" id="1.10.287.950">
    <property type="entry name" value="Methyl-accepting chemotaxis protein"/>
    <property type="match status" value="1"/>
</dbReference>
<feature type="region of interest" description="Disordered" evidence="5">
    <location>
        <begin position="408"/>
        <end position="448"/>
    </location>
</feature>
<protein>
    <submittedName>
        <fullName evidence="9">Methyl-accepting chemotaxis protein</fullName>
    </submittedName>
</protein>
<feature type="transmembrane region" description="Helical" evidence="6">
    <location>
        <begin position="12"/>
        <end position="38"/>
    </location>
</feature>
<reference evidence="10" key="1">
    <citation type="journal article" date="2019" name="Int. J. Syst. Evol. Microbiol.">
        <title>The Global Catalogue of Microorganisms (GCM) 10K type strain sequencing project: providing services to taxonomists for standard genome sequencing and annotation.</title>
        <authorList>
            <consortium name="The Broad Institute Genomics Platform"/>
            <consortium name="The Broad Institute Genome Sequencing Center for Infectious Disease"/>
            <person name="Wu L."/>
            <person name="Ma J."/>
        </authorList>
    </citation>
    <scope>NUCLEOTIDE SEQUENCE [LARGE SCALE GENOMIC DNA]</scope>
    <source>
        <strain evidence="10">JCM 17843</strain>
    </source>
</reference>
<evidence type="ECO:0000256" key="3">
    <source>
        <dbReference type="PROSITE-ProRule" id="PRU00284"/>
    </source>
</evidence>
<evidence type="ECO:0000259" key="8">
    <source>
        <dbReference type="PROSITE" id="PS50885"/>
    </source>
</evidence>
<dbReference type="SMART" id="SM00304">
    <property type="entry name" value="HAMP"/>
    <property type="match status" value="1"/>
</dbReference>
<dbReference type="CDD" id="cd06225">
    <property type="entry name" value="HAMP"/>
    <property type="match status" value="1"/>
</dbReference>
<dbReference type="SMART" id="SM00283">
    <property type="entry name" value="MA"/>
    <property type="match status" value="1"/>
</dbReference>
<dbReference type="InterPro" id="IPR003660">
    <property type="entry name" value="HAMP_dom"/>
</dbReference>
<feature type="coiled-coil region" evidence="4">
    <location>
        <begin position="519"/>
        <end position="546"/>
    </location>
</feature>
<evidence type="ECO:0000256" key="2">
    <source>
        <dbReference type="ARBA" id="ARBA00029447"/>
    </source>
</evidence>
<organism evidence="9 10">
    <name type="scientific">Iodidimonas muriae</name>
    <dbReference type="NCBI Taxonomy" id="261467"/>
    <lineage>
        <taxon>Bacteria</taxon>
        <taxon>Pseudomonadati</taxon>
        <taxon>Pseudomonadota</taxon>
        <taxon>Alphaproteobacteria</taxon>
        <taxon>Iodidimonadales</taxon>
        <taxon>Iodidimonadaceae</taxon>
        <taxon>Iodidimonas</taxon>
    </lineage>
</organism>
<evidence type="ECO:0000256" key="6">
    <source>
        <dbReference type="SAM" id="Phobius"/>
    </source>
</evidence>
<dbReference type="Pfam" id="PF00015">
    <property type="entry name" value="MCPsignal"/>
    <property type="match status" value="1"/>
</dbReference>
<dbReference type="PANTHER" id="PTHR32089:SF112">
    <property type="entry name" value="LYSOZYME-LIKE PROTEIN-RELATED"/>
    <property type="match status" value="1"/>
</dbReference>
<keyword evidence="6" id="KW-0812">Transmembrane</keyword>
<keyword evidence="4" id="KW-0175">Coiled coil</keyword>
<dbReference type="PANTHER" id="PTHR32089">
    <property type="entry name" value="METHYL-ACCEPTING CHEMOTAXIS PROTEIN MCPB"/>
    <property type="match status" value="1"/>
</dbReference>
<comment type="caution">
    <text evidence="9">The sequence shown here is derived from an EMBL/GenBank/DDBJ whole genome shotgun (WGS) entry which is preliminary data.</text>
</comment>
<dbReference type="Proteomes" id="UP000602381">
    <property type="component" value="Unassembled WGS sequence"/>
</dbReference>
<feature type="transmembrane region" description="Helical" evidence="6">
    <location>
        <begin position="331"/>
        <end position="353"/>
    </location>
</feature>
<feature type="domain" description="Methyl-accepting transducer" evidence="7">
    <location>
        <begin position="476"/>
        <end position="712"/>
    </location>
</feature>
<keyword evidence="10" id="KW-1185">Reference proteome</keyword>
<evidence type="ECO:0000256" key="5">
    <source>
        <dbReference type="SAM" id="MobiDB-lite"/>
    </source>
</evidence>
<accession>A0ABQ2L6S9</accession>
<evidence type="ECO:0000256" key="4">
    <source>
        <dbReference type="SAM" id="Coils"/>
    </source>
</evidence>
<keyword evidence="6" id="KW-1133">Transmembrane helix</keyword>
<evidence type="ECO:0000256" key="1">
    <source>
        <dbReference type="ARBA" id="ARBA00023224"/>
    </source>
</evidence>